<dbReference type="RefSeq" id="WP_110987161.1">
    <property type="nucleotide sequence ID" value="NZ_CAWNWM010000011.1"/>
</dbReference>
<sequence length="111" mass="12016">MVSQGSLATPTDMVEIQKQVEQAGRRFLFLKADVRDLSALHALQAAVAQTVQLLGSLGAGSSFITNLAFGSPDLNTLYIYAANGNSLNEVERRSRIVRLTLNAVRGLRLTQ</sequence>
<organism evidence="1 2">
    <name type="scientific">Acaryochloris thomasi RCC1774</name>
    <dbReference type="NCBI Taxonomy" id="1764569"/>
    <lineage>
        <taxon>Bacteria</taxon>
        <taxon>Bacillati</taxon>
        <taxon>Cyanobacteriota</taxon>
        <taxon>Cyanophyceae</taxon>
        <taxon>Acaryochloridales</taxon>
        <taxon>Acaryochloridaceae</taxon>
        <taxon>Acaryochloris</taxon>
        <taxon>Acaryochloris thomasi</taxon>
    </lineage>
</organism>
<name>A0A2W1JEL8_9CYAN</name>
<evidence type="ECO:0000313" key="2">
    <source>
        <dbReference type="Proteomes" id="UP000248857"/>
    </source>
</evidence>
<gene>
    <name evidence="1" type="ORF">C1752_03755</name>
</gene>
<reference evidence="1 2" key="1">
    <citation type="journal article" date="2018" name="Sci. Rep.">
        <title>A novel species of the marine cyanobacterium Acaryochloris with a unique pigment content and lifestyle.</title>
        <authorList>
            <person name="Partensky F."/>
            <person name="Six C."/>
            <person name="Ratin M."/>
            <person name="Garczarek L."/>
            <person name="Vaulot D."/>
            <person name="Probert I."/>
            <person name="Calteau A."/>
            <person name="Gourvil P."/>
            <person name="Marie D."/>
            <person name="Grebert T."/>
            <person name="Bouchier C."/>
            <person name="Le Panse S."/>
            <person name="Gachenot M."/>
            <person name="Rodriguez F."/>
            <person name="Garrido J.L."/>
        </authorList>
    </citation>
    <scope>NUCLEOTIDE SEQUENCE [LARGE SCALE GENOMIC DNA]</scope>
    <source>
        <strain evidence="1 2">RCC1774</strain>
    </source>
</reference>
<comment type="caution">
    <text evidence="1">The sequence shown here is derived from an EMBL/GenBank/DDBJ whole genome shotgun (WGS) entry which is preliminary data.</text>
</comment>
<dbReference type="Proteomes" id="UP000248857">
    <property type="component" value="Unassembled WGS sequence"/>
</dbReference>
<keyword evidence="2" id="KW-1185">Reference proteome</keyword>
<protein>
    <submittedName>
        <fullName evidence="1">Uncharacterized protein</fullName>
    </submittedName>
</protein>
<dbReference type="EMBL" id="PQWO01000011">
    <property type="protein sequence ID" value="PZD72169.1"/>
    <property type="molecule type" value="Genomic_DNA"/>
</dbReference>
<dbReference type="AlphaFoldDB" id="A0A2W1JEL8"/>
<evidence type="ECO:0000313" key="1">
    <source>
        <dbReference type="EMBL" id="PZD72169.1"/>
    </source>
</evidence>
<proteinExistence type="predicted"/>
<accession>A0A2W1JEL8</accession>